<sequence length="299" mass="33738">MDLQQLRYFQTVARLEHMSKAAQKLYVAQPSLSRAIARLEEELGAPLFDRLGRQIRLNQLGSAFLQHVDQALAELEEGKRKVADMSGREYGQIELAVLYTVGAQLLPELLSAFRKAHPFIQFHLFQNAAHIMINQLEKGEIDLCISSPQPDDPEIGWMPLRTEEIYLVVPPGHRLAERKSISLQEVKHEPFVSLKRDYGLRELTENFCRQAGFEPHTIFEGDESVMVRGLVAAGLGVAFMPALALQTAPEPLIPALHIADIVCQRTIGLAWIKTRYLGGAVRLFRQFVIEYFSRPEPAS</sequence>
<gene>
    <name evidence="6" type="ORF">EPA93_22510</name>
</gene>
<accession>A0A4P6JT61</accession>
<dbReference type="SUPFAM" id="SSF53850">
    <property type="entry name" value="Periplasmic binding protein-like II"/>
    <property type="match status" value="1"/>
</dbReference>
<dbReference type="PRINTS" id="PR00039">
    <property type="entry name" value="HTHLYSR"/>
</dbReference>
<organism evidence="6 7">
    <name type="scientific">Ktedonosporobacter rubrisoli</name>
    <dbReference type="NCBI Taxonomy" id="2509675"/>
    <lineage>
        <taxon>Bacteria</taxon>
        <taxon>Bacillati</taxon>
        <taxon>Chloroflexota</taxon>
        <taxon>Ktedonobacteria</taxon>
        <taxon>Ktedonobacterales</taxon>
        <taxon>Ktedonosporobacteraceae</taxon>
        <taxon>Ktedonosporobacter</taxon>
    </lineage>
</organism>
<keyword evidence="4" id="KW-0804">Transcription</keyword>
<dbReference type="GO" id="GO:0003677">
    <property type="term" value="F:DNA binding"/>
    <property type="evidence" value="ECO:0007669"/>
    <property type="project" value="UniProtKB-KW"/>
</dbReference>
<dbReference type="EMBL" id="CP035758">
    <property type="protein sequence ID" value="QBD78614.1"/>
    <property type="molecule type" value="Genomic_DNA"/>
</dbReference>
<dbReference type="InterPro" id="IPR000847">
    <property type="entry name" value="LysR_HTH_N"/>
</dbReference>
<evidence type="ECO:0000256" key="1">
    <source>
        <dbReference type="ARBA" id="ARBA00009437"/>
    </source>
</evidence>
<dbReference type="Pfam" id="PF00126">
    <property type="entry name" value="HTH_1"/>
    <property type="match status" value="1"/>
</dbReference>
<evidence type="ECO:0000256" key="3">
    <source>
        <dbReference type="ARBA" id="ARBA00023125"/>
    </source>
</evidence>
<keyword evidence="3" id="KW-0238">DNA-binding</keyword>
<dbReference type="InterPro" id="IPR005119">
    <property type="entry name" value="LysR_subst-bd"/>
</dbReference>
<dbReference type="InterPro" id="IPR050950">
    <property type="entry name" value="HTH-type_LysR_regulators"/>
</dbReference>
<name>A0A4P6JT61_KTERU</name>
<keyword evidence="2" id="KW-0805">Transcription regulation</keyword>
<dbReference type="OrthoDB" id="9803714at2"/>
<dbReference type="CDD" id="cd08434">
    <property type="entry name" value="PBP2_GltC_like"/>
    <property type="match status" value="1"/>
</dbReference>
<dbReference type="InterPro" id="IPR036390">
    <property type="entry name" value="WH_DNA-bd_sf"/>
</dbReference>
<dbReference type="SUPFAM" id="SSF46785">
    <property type="entry name" value="Winged helix' DNA-binding domain"/>
    <property type="match status" value="1"/>
</dbReference>
<dbReference type="Gene3D" id="3.40.190.290">
    <property type="match status" value="1"/>
</dbReference>
<dbReference type="PROSITE" id="PS50931">
    <property type="entry name" value="HTH_LYSR"/>
    <property type="match status" value="1"/>
</dbReference>
<dbReference type="Pfam" id="PF03466">
    <property type="entry name" value="LysR_substrate"/>
    <property type="match status" value="1"/>
</dbReference>
<dbReference type="AlphaFoldDB" id="A0A4P6JT61"/>
<evidence type="ECO:0000256" key="2">
    <source>
        <dbReference type="ARBA" id="ARBA00023015"/>
    </source>
</evidence>
<evidence type="ECO:0000259" key="5">
    <source>
        <dbReference type="PROSITE" id="PS50931"/>
    </source>
</evidence>
<dbReference type="FunFam" id="1.10.10.10:FF:000001">
    <property type="entry name" value="LysR family transcriptional regulator"/>
    <property type="match status" value="1"/>
</dbReference>
<evidence type="ECO:0000313" key="7">
    <source>
        <dbReference type="Proteomes" id="UP000290365"/>
    </source>
</evidence>
<dbReference type="Proteomes" id="UP000290365">
    <property type="component" value="Chromosome"/>
</dbReference>
<feature type="domain" description="HTH lysR-type" evidence="5">
    <location>
        <begin position="1"/>
        <end position="58"/>
    </location>
</feature>
<dbReference type="RefSeq" id="WP_129889667.1">
    <property type="nucleotide sequence ID" value="NZ_CP035758.1"/>
</dbReference>
<protein>
    <submittedName>
        <fullName evidence="6">LysR family transcriptional regulator</fullName>
    </submittedName>
</protein>
<dbReference type="GO" id="GO:0003700">
    <property type="term" value="F:DNA-binding transcription factor activity"/>
    <property type="evidence" value="ECO:0007669"/>
    <property type="project" value="InterPro"/>
</dbReference>
<dbReference type="PANTHER" id="PTHR30419:SF28">
    <property type="entry name" value="HTH-TYPE TRANSCRIPTIONAL REGULATOR BSDA"/>
    <property type="match status" value="1"/>
</dbReference>
<proteinExistence type="inferred from homology"/>
<dbReference type="PANTHER" id="PTHR30419">
    <property type="entry name" value="HTH-TYPE TRANSCRIPTIONAL REGULATOR YBHD"/>
    <property type="match status" value="1"/>
</dbReference>
<reference evidence="6 7" key="1">
    <citation type="submission" date="2019-01" db="EMBL/GenBank/DDBJ databases">
        <title>Ktedonosporobacter rubrisoli SCAWS-G2.</title>
        <authorList>
            <person name="Huang Y."/>
            <person name="Yan B."/>
        </authorList>
    </citation>
    <scope>NUCLEOTIDE SEQUENCE [LARGE SCALE GENOMIC DNA]</scope>
    <source>
        <strain evidence="6 7">SCAWS-G2</strain>
    </source>
</reference>
<dbReference type="GO" id="GO:0005829">
    <property type="term" value="C:cytosol"/>
    <property type="evidence" value="ECO:0007669"/>
    <property type="project" value="TreeGrafter"/>
</dbReference>
<evidence type="ECO:0000313" key="6">
    <source>
        <dbReference type="EMBL" id="QBD78614.1"/>
    </source>
</evidence>
<dbReference type="InterPro" id="IPR036388">
    <property type="entry name" value="WH-like_DNA-bd_sf"/>
</dbReference>
<dbReference type="KEGG" id="kbs:EPA93_22510"/>
<evidence type="ECO:0000256" key="4">
    <source>
        <dbReference type="ARBA" id="ARBA00023163"/>
    </source>
</evidence>
<dbReference type="Gene3D" id="1.10.10.10">
    <property type="entry name" value="Winged helix-like DNA-binding domain superfamily/Winged helix DNA-binding domain"/>
    <property type="match status" value="1"/>
</dbReference>
<keyword evidence="7" id="KW-1185">Reference proteome</keyword>
<comment type="similarity">
    <text evidence="1">Belongs to the LysR transcriptional regulatory family.</text>
</comment>